<dbReference type="KEGG" id="dpe:6602207"/>
<evidence type="ECO:0000256" key="8">
    <source>
        <dbReference type="ARBA" id="ARBA00023004"/>
    </source>
</evidence>
<dbReference type="InterPro" id="IPR014710">
    <property type="entry name" value="RmlC-like_jellyroll"/>
</dbReference>
<proteinExistence type="predicted"/>
<dbReference type="PANTHER" id="PTHR12461:SF99">
    <property type="entry name" value="BIFUNCTIONAL PEPTIDASE AND (3S)-LYSYL HYDROXYLASE JMJD7"/>
    <property type="match status" value="1"/>
</dbReference>
<evidence type="ECO:0000313" key="14">
    <source>
        <dbReference type="EMBL" id="EDW35079.1"/>
    </source>
</evidence>
<dbReference type="OrthoDB" id="415358at2759"/>
<dbReference type="GO" id="GO:0048512">
    <property type="term" value="P:circadian behavior"/>
    <property type="evidence" value="ECO:0007669"/>
    <property type="project" value="EnsemblMetazoa"/>
</dbReference>
<dbReference type="InterPro" id="IPR003347">
    <property type="entry name" value="JmjC_dom"/>
</dbReference>
<protein>
    <recommendedName>
        <fullName evidence="12">Bifunctional peptidase and (3S)-lysyl hydroxylase JMJD7</fullName>
        <ecNumber evidence="11">1.14.11.63</ecNumber>
    </recommendedName>
</protein>
<organism evidence="15">
    <name type="scientific">Drosophila persimilis</name>
    <name type="common">Fruit fly</name>
    <dbReference type="NCBI Taxonomy" id="7234"/>
    <lineage>
        <taxon>Eukaryota</taxon>
        <taxon>Metazoa</taxon>
        <taxon>Ecdysozoa</taxon>
        <taxon>Arthropoda</taxon>
        <taxon>Hexapoda</taxon>
        <taxon>Insecta</taxon>
        <taxon>Pterygota</taxon>
        <taxon>Neoptera</taxon>
        <taxon>Endopterygota</taxon>
        <taxon>Diptera</taxon>
        <taxon>Brachycera</taxon>
        <taxon>Muscomorpha</taxon>
        <taxon>Ephydroidea</taxon>
        <taxon>Drosophilidae</taxon>
        <taxon>Drosophila</taxon>
        <taxon>Sophophora</taxon>
    </lineage>
</organism>
<keyword evidence="9" id="KW-1015">Disulfide bond</keyword>
<dbReference type="STRING" id="7234.B4H8N6"/>
<dbReference type="GO" id="GO:0008198">
    <property type="term" value="F:ferrous iron binding"/>
    <property type="evidence" value="ECO:0007669"/>
    <property type="project" value="EnsemblMetazoa"/>
</dbReference>
<evidence type="ECO:0000256" key="4">
    <source>
        <dbReference type="ARBA" id="ARBA00022490"/>
    </source>
</evidence>
<gene>
    <name evidence="14" type="primary">Dper\GL25429</name>
    <name evidence="14" type="ORF">Dper_GL25429</name>
</gene>
<dbReference type="SMR" id="B4H8N6"/>
<dbReference type="Proteomes" id="UP000008744">
    <property type="component" value="Unassembled WGS sequence"/>
</dbReference>
<evidence type="ECO:0000256" key="6">
    <source>
        <dbReference type="ARBA" id="ARBA00022801"/>
    </source>
</evidence>
<dbReference type="PhylomeDB" id="B4H8N6"/>
<dbReference type="SMART" id="SM00558">
    <property type="entry name" value="JmjC"/>
    <property type="match status" value="1"/>
</dbReference>
<evidence type="ECO:0000313" key="15">
    <source>
        <dbReference type="Proteomes" id="UP000008744"/>
    </source>
</evidence>
<dbReference type="EMBL" id="CH479224">
    <property type="protein sequence ID" value="EDW35079.1"/>
    <property type="molecule type" value="Genomic_DNA"/>
</dbReference>
<keyword evidence="15" id="KW-1185">Reference proteome</keyword>
<keyword evidence="10" id="KW-0539">Nucleus</keyword>
<dbReference type="GO" id="GO:0106155">
    <property type="term" value="F:peptidyl-lysine 3-dioxygenase activity"/>
    <property type="evidence" value="ECO:0007669"/>
    <property type="project" value="UniProtKB-EC"/>
</dbReference>
<evidence type="ECO:0000256" key="12">
    <source>
        <dbReference type="ARBA" id="ARBA00071397"/>
    </source>
</evidence>
<evidence type="ECO:0000256" key="9">
    <source>
        <dbReference type="ARBA" id="ARBA00023157"/>
    </source>
</evidence>
<keyword evidence="6" id="KW-0378">Hydrolase</keyword>
<evidence type="ECO:0000256" key="1">
    <source>
        <dbReference type="ARBA" id="ARBA00001954"/>
    </source>
</evidence>
<name>B4H8N6_DROPE</name>
<evidence type="ECO:0000256" key="7">
    <source>
        <dbReference type="ARBA" id="ARBA00023002"/>
    </source>
</evidence>
<sequence length="321" mass="36964">MSKIETAINLLLQEAEDLRIGSSISELDHLPTALEFCRDYFAKNSPVIIRNALSWPAIGKWTPDYLIKKLNDKIVDVAVTPNGYADGLATQKGREYFVLPLEKQMKLSDLVQRLDDPMGAIHYVQKQNSNFSQDFPELGSDLVISDLDFAQQSFNKPPDAVNFWLGDERAITSMHKDPYENMYSVISGYKDFILIPPYQLSCVPRSTYPTGIYKTSDSGQFYIDPLTDEDGVELLTEWVSIDPLAPDLAKYPEYARAKPLRVRVHAGDVLYLPNYWFHHVRQSHKCIAVNFWYDLDYDSRYCYYRMLEELTSQKRSQPKTT</sequence>
<dbReference type="PROSITE" id="PS51184">
    <property type="entry name" value="JMJC"/>
    <property type="match status" value="1"/>
</dbReference>
<evidence type="ECO:0000259" key="13">
    <source>
        <dbReference type="PROSITE" id="PS51184"/>
    </source>
</evidence>
<dbReference type="InterPro" id="IPR041667">
    <property type="entry name" value="Cupin_8"/>
</dbReference>
<dbReference type="SUPFAM" id="SSF51197">
    <property type="entry name" value="Clavaminate synthase-like"/>
    <property type="match status" value="1"/>
</dbReference>
<dbReference type="OMA" id="YWHDMEF"/>
<dbReference type="HOGENOM" id="CLU_016785_6_0_1"/>
<comment type="subcellular location">
    <subcellularLocation>
        <location evidence="3">Cytoplasm</location>
    </subcellularLocation>
    <subcellularLocation>
        <location evidence="2">Nucleus</location>
    </subcellularLocation>
</comment>
<dbReference type="FunFam" id="2.60.120.10:FF:000059">
    <property type="entry name" value="jmjC domain-containing protein 7"/>
    <property type="match status" value="1"/>
</dbReference>
<reference evidence="14 15" key="1">
    <citation type="journal article" date="2007" name="Nature">
        <title>Evolution of genes and genomes on the Drosophila phylogeny.</title>
        <authorList>
            <consortium name="Drosophila 12 Genomes Consortium"/>
            <person name="Clark A.G."/>
            <person name="Eisen M.B."/>
            <person name="Smith D.R."/>
            <person name="Bergman C.M."/>
            <person name="Oliver B."/>
            <person name="Markow T.A."/>
            <person name="Kaufman T.C."/>
            <person name="Kellis M."/>
            <person name="Gelbart W."/>
            <person name="Iyer V.N."/>
            <person name="Pollard D.A."/>
            <person name="Sackton T.B."/>
            <person name="Larracuente A.M."/>
            <person name="Singh N.D."/>
            <person name="Abad J.P."/>
            <person name="Abt D.N."/>
            <person name="Adryan B."/>
            <person name="Aguade M."/>
            <person name="Akashi H."/>
            <person name="Anderson W.W."/>
            <person name="Aquadro C.F."/>
            <person name="Ardell D.H."/>
            <person name="Arguello R."/>
            <person name="Artieri C.G."/>
            <person name="Barbash D.A."/>
            <person name="Barker D."/>
            <person name="Barsanti P."/>
            <person name="Batterham P."/>
            <person name="Batzoglou S."/>
            <person name="Begun D."/>
            <person name="Bhutkar A."/>
            <person name="Blanco E."/>
            <person name="Bosak S.A."/>
            <person name="Bradley R.K."/>
            <person name="Brand A.D."/>
            <person name="Brent M.R."/>
            <person name="Brooks A.N."/>
            <person name="Brown R.H."/>
            <person name="Butlin R.K."/>
            <person name="Caggese C."/>
            <person name="Calvi B.R."/>
            <person name="Bernardo de Carvalho A."/>
            <person name="Caspi A."/>
            <person name="Castrezana S."/>
            <person name="Celniker S.E."/>
            <person name="Chang J.L."/>
            <person name="Chapple C."/>
            <person name="Chatterji S."/>
            <person name="Chinwalla A."/>
            <person name="Civetta A."/>
            <person name="Clifton S.W."/>
            <person name="Comeron J.M."/>
            <person name="Costello J.C."/>
            <person name="Coyne J.A."/>
            <person name="Daub J."/>
            <person name="David R.G."/>
            <person name="Delcher A.L."/>
            <person name="Delehaunty K."/>
            <person name="Do C.B."/>
            <person name="Ebling H."/>
            <person name="Edwards K."/>
            <person name="Eickbush T."/>
            <person name="Evans J.D."/>
            <person name="Filipski A."/>
            <person name="Findeiss S."/>
            <person name="Freyhult E."/>
            <person name="Fulton L."/>
            <person name="Fulton R."/>
            <person name="Garcia A.C."/>
            <person name="Gardiner A."/>
            <person name="Garfield D.A."/>
            <person name="Garvin B.E."/>
            <person name="Gibson G."/>
            <person name="Gilbert D."/>
            <person name="Gnerre S."/>
            <person name="Godfrey J."/>
            <person name="Good R."/>
            <person name="Gotea V."/>
            <person name="Gravely B."/>
            <person name="Greenberg A.J."/>
            <person name="Griffiths-Jones S."/>
            <person name="Gross S."/>
            <person name="Guigo R."/>
            <person name="Gustafson E.A."/>
            <person name="Haerty W."/>
            <person name="Hahn M.W."/>
            <person name="Halligan D.L."/>
            <person name="Halpern A.L."/>
            <person name="Halter G.M."/>
            <person name="Han M.V."/>
            <person name="Heger A."/>
            <person name="Hillier L."/>
            <person name="Hinrichs A.S."/>
            <person name="Holmes I."/>
            <person name="Hoskins R.A."/>
            <person name="Hubisz M.J."/>
            <person name="Hultmark D."/>
            <person name="Huntley M.A."/>
            <person name="Jaffe D.B."/>
            <person name="Jagadeeshan S."/>
            <person name="Jeck W.R."/>
            <person name="Johnson J."/>
            <person name="Jones C.D."/>
            <person name="Jordan W.C."/>
            <person name="Karpen G.H."/>
            <person name="Kataoka E."/>
            <person name="Keightley P.D."/>
            <person name="Kheradpour P."/>
            <person name="Kirkness E.F."/>
            <person name="Koerich L.B."/>
            <person name="Kristiansen K."/>
            <person name="Kudrna D."/>
            <person name="Kulathinal R.J."/>
            <person name="Kumar S."/>
            <person name="Kwok R."/>
            <person name="Lander E."/>
            <person name="Langley C.H."/>
            <person name="Lapoint R."/>
            <person name="Lazzaro B.P."/>
            <person name="Lee S.J."/>
            <person name="Levesque L."/>
            <person name="Li R."/>
            <person name="Lin C.F."/>
            <person name="Lin M.F."/>
            <person name="Lindblad-Toh K."/>
            <person name="Llopart A."/>
            <person name="Long M."/>
            <person name="Low L."/>
            <person name="Lozovsky E."/>
            <person name="Lu J."/>
            <person name="Luo M."/>
            <person name="Machado C.A."/>
            <person name="Makalowski W."/>
            <person name="Marzo M."/>
            <person name="Matsuda M."/>
            <person name="Matzkin L."/>
            <person name="McAllister B."/>
            <person name="McBride C.S."/>
            <person name="McKernan B."/>
            <person name="McKernan K."/>
            <person name="Mendez-Lago M."/>
            <person name="Minx P."/>
            <person name="Mollenhauer M.U."/>
            <person name="Montooth K."/>
            <person name="Mount S.M."/>
            <person name="Mu X."/>
            <person name="Myers E."/>
            <person name="Negre B."/>
            <person name="Newfeld S."/>
            <person name="Nielsen R."/>
            <person name="Noor M.A."/>
            <person name="O'Grady P."/>
            <person name="Pachter L."/>
            <person name="Papaceit M."/>
            <person name="Parisi M.J."/>
            <person name="Parisi M."/>
            <person name="Parts L."/>
            <person name="Pedersen J.S."/>
            <person name="Pesole G."/>
            <person name="Phillippy A.M."/>
            <person name="Ponting C.P."/>
            <person name="Pop M."/>
            <person name="Porcelli D."/>
            <person name="Powell J.R."/>
            <person name="Prohaska S."/>
            <person name="Pruitt K."/>
            <person name="Puig M."/>
            <person name="Quesneville H."/>
            <person name="Ram K.R."/>
            <person name="Rand D."/>
            <person name="Rasmussen M.D."/>
            <person name="Reed L.K."/>
            <person name="Reenan R."/>
            <person name="Reily A."/>
            <person name="Remington K.A."/>
            <person name="Rieger T.T."/>
            <person name="Ritchie M.G."/>
            <person name="Robin C."/>
            <person name="Rogers Y.H."/>
            <person name="Rohde C."/>
            <person name="Rozas J."/>
            <person name="Rubenfield M.J."/>
            <person name="Ruiz A."/>
            <person name="Russo S."/>
            <person name="Salzberg S.L."/>
            <person name="Sanchez-Gracia A."/>
            <person name="Saranga D.J."/>
            <person name="Sato H."/>
            <person name="Schaeffer S.W."/>
            <person name="Schatz M.C."/>
            <person name="Schlenke T."/>
            <person name="Schwartz R."/>
            <person name="Segarra C."/>
            <person name="Singh R.S."/>
            <person name="Sirot L."/>
            <person name="Sirota M."/>
            <person name="Sisneros N.B."/>
            <person name="Smith C.D."/>
            <person name="Smith T.F."/>
            <person name="Spieth J."/>
            <person name="Stage D.E."/>
            <person name="Stark A."/>
            <person name="Stephan W."/>
            <person name="Strausberg R.L."/>
            <person name="Strempel S."/>
            <person name="Sturgill D."/>
            <person name="Sutton G."/>
            <person name="Sutton G.G."/>
            <person name="Tao W."/>
            <person name="Teichmann S."/>
            <person name="Tobari Y.N."/>
            <person name="Tomimura Y."/>
            <person name="Tsolas J.M."/>
            <person name="Valente V.L."/>
            <person name="Venter E."/>
            <person name="Venter J.C."/>
            <person name="Vicario S."/>
            <person name="Vieira F.G."/>
            <person name="Vilella A.J."/>
            <person name="Villasante A."/>
            <person name="Walenz B."/>
            <person name="Wang J."/>
            <person name="Wasserman M."/>
            <person name="Watts T."/>
            <person name="Wilson D."/>
            <person name="Wilson R.K."/>
            <person name="Wing R.A."/>
            <person name="Wolfner M.F."/>
            <person name="Wong A."/>
            <person name="Wong G.K."/>
            <person name="Wu C.I."/>
            <person name="Wu G."/>
            <person name="Yamamoto D."/>
            <person name="Yang H.P."/>
            <person name="Yang S.P."/>
            <person name="Yorke J.A."/>
            <person name="Yoshida K."/>
            <person name="Zdobnov E."/>
            <person name="Zhang P."/>
            <person name="Zhang Y."/>
            <person name="Zimin A.V."/>
            <person name="Baldwin J."/>
            <person name="Abdouelleil A."/>
            <person name="Abdulkadir J."/>
            <person name="Abebe A."/>
            <person name="Abera B."/>
            <person name="Abreu J."/>
            <person name="Acer S.C."/>
            <person name="Aftuck L."/>
            <person name="Alexander A."/>
            <person name="An P."/>
            <person name="Anderson E."/>
            <person name="Anderson S."/>
            <person name="Arachi H."/>
            <person name="Azer M."/>
            <person name="Bachantsang P."/>
            <person name="Barry A."/>
            <person name="Bayul T."/>
            <person name="Berlin A."/>
            <person name="Bessette D."/>
            <person name="Bloom T."/>
            <person name="Blye J."/>
            <person name="Boguslavskiy L."/>
            <person name="Bonnet C."/>
            <person name="Boukhgalter B."/>
            <person name="Bourzgui I."/>
            <person name="Brown A."/>
            <person name="Cahill P."/>
            <person name="Channer S."/>
            <person name="Cheshatsang Y."/>
            <person name="Chuda L."/>
            <person name="Citroen M."/>
            <person name="Collymore A."/>
            <person name="Cooke P."/>
            <person name="Costello M."/>
            <person name="D'Aco K."/>
            <person name="Daza R."/>
            <person name="De Haan G."/>
            <person name="DeGray S."/>
            <person name="DeMaso C."/>
            <person name="Dhargay N."/>
            <person name="Dooley K."/>
            <person name="Dooley E."/>
            <person name="Doricent M."/>
            <person name="Dorje P."/>
            <person name="Dorjee K."/>
            <person name="Dupes A."/>
            <person name="Elong R."/>
            <person name="Falk J."/>
            <person name="Farina A."/>
            <person name="Faro S."/>
            <person name="Ferguson D."/>
            <person name="Fisher S."/>
            <person name="Foley C.D."/>
            <person name="Franke A."/>
            <person name="Friedrich D."/>
            <person name="Gadbois L."/>
            <person name="Gearin G."/>
            <person name="Gearin C.R."/>
            <person name="Giannoukos G."/>
            <person name="Goode T."/>
            <person name="Graham J."/>
            <person name="Grandbois E."/>
            <person name="Grewal S."/>
            <person name="Gyaltsen K."/>
            <person name="Hafez N."/>
            <person name="Hagos B."/>
            <person name="Hall J."/>
            <person name="Henson C."/>
            <person name="Hollinger A."/>
            <person name="Honan T."/>
            <person name="Huard M.D."/>
            <person name="Hughes L."/>
            <person name="Hurhula B."/>
            <person name="Husby M.E."/>
            <person name="Kamat A."/>
            <person name="Kanga B."/>
            <person name="Kashin S."/>
            <person name="Khazanovich D."/>
            <person name="Kisner P."/>
            <person name="Lance K."/>
            <person name="Lara M."/>
            <person name="Lee W."/>
            <person name="Lennon N."/>
            <person name="Letendre F."/>
            <person name="LeVine R."/>
            <person name="Lipovsky A."/>
            <person name="Liu X."/>
            <person name="Liu J."/>
            <person name="Liu S."/>
            <person name="Lokyitsang T."/>
            <person name="Lokyitsang Y."/>
            <person name="Lubonja R."/>
            <person name="Lui A."/>
            <person name="MacDonald P."/>
            <person name="Magnisalis V."/>
            <person name="Maru K."/>
            <person name="Matthews C."/>
            <person name="McCusker W."/>
            <person name="McDonough S."/>
            <person name="Mehta T."/>
            <person name="Meldrim J."/>
            <person name="Meneus L."/>
            <person name="Mihai O."/>
            <person name="Mihalev A."/>
            <person name="Mihova T."/>
            <person name="Mittelman R."/>
            <person name="Mlenga V."/>
            <person name="Montmayeur A."/>
            <person name="Mulrain L."/>
            <person name="Navidi A."/>
            <person name="Naylor J."/>
            <person name="Negash T."/>
            <person name="Nguyen T."/>
            <person name="Nguyen N."/>
            <person name="Nicol R."/>
            <person name="Norbu C."/>
            <person name="Norbu N."/>
            <person name="Novod N."/>
            <person name="O'Neill B."/>
            <person name="Osman S."/>
            <person name="Markiewicz E."/>
            <person name="Oyono O.L."/>
            <person name="Patti C."/>
            <person name="Phunkhang P."/>
            <person name="Pierre F."/>
            <person name="Priest M."/>
            <person name="Raghuraman S."/>
            <person name="Rege F."/>
            <person name="Reyes R."/>
            <person name="Rise C."/>
            <person name="Rogov P."/>
            <person name="Ross K."/>
            <person name="Ryan E."/>
            <person name="Settipalli S."/>
            <person name="Shea T."/>
            <person name="Sherpa N."/>
            <person name="Shi L."/>
            <person name="Shih D."/>
            <person name="Sparrow T."/>
            <person name="Spaulding J."/>
            <person name="Stalker J."/>
            <person name="Stange-Thomann N."/>
            <person name="Stavropoulos S."/>
            <person name="Stone C."/>
            <person name="Strader C."/>
            <person name="Tesfaye S."/>
            <person name="Thomson T."/>
            <person name="Thoulutsang Y."/>
            <person name="Thoulutsang D."/>
            <person name="Topham K."/>
            <person name="Topping I."/>
            <person name="Tsamla T."/>
            <person name="Vassiliev H."/>
            <person name="Vo A."/>
            <person name="Wangchuk T."/>
            <person name="Wangdi T."/>
            <person name="Weiand M."/>
            <person name="Wilkinson J."/>
            <person name="Wilson A."/>
            <person name="Yadav S."/>
            <person name="Young G."/>
            <person name="Yu Q."/>
            <person name="Zembek L."/>
            <person name="Zhong D."/>
            <person name="Zimmer A."/>
            <person name="Zwirko Z."/>
            <person name="Jaffe D.B."/>
            <person name="Alvarez P."/>
            <person name="Brockman W."/>
            <person name="Butler J."/>
            <person name="Chin C."/>
            <person name="Gnerre S."/>
            <person name="Grabherr M."/>
            <person name="Kleber M."/>
            <person name="Mauceli E."/>
            <person name="MacCallum I."/>
        </authorList>
    </citation>
    <scope>NUCLEOTIDE SEQUENCE [LARGE SCALE GENOMIC DNA]</scope>
    <source>
        <strain evidence="15">MSH-3 / Tucson 14011-0111.49</strain>
    </source>
</reference>
<dbReference type="PANTHER" id="PTHR12461">
    <property type="entry name" value="HYPOXIA-INDUCIBLE FACTOR 1 ALPHA INHIBITOR-RELATED"/>
    <property type="match status" value="1"/>
</dbReference>
<keyword evidence="7" id="KW-0560">Oxidoreductase</keyword>
<dbReference type="Gene3D" id="2.60.120.10">
    <property type="entry name" value="Jelly Rolls"/>
    <property type="match status" value="1"/>
</dbReference>
<dbReference type="GO" id="GO:0005634">
    <property type="term" value="C:nucleus"/>
    <property type="evidence" value="ECO:0007669"/>
    <property type="project" value="UniProtKB-SubCell"/>
</dbReference>
<dbReference type="GO" id="GO:0005829">
    <property type="term" value="C:cytosol"/>
    <property type="evidence" value="ECO:0007669"/>
    <property type="project" value="EnsemblMetazoa"/>
</dbReference>
<evidence type="ECO:0000256" key="2">
    <source>
        <dbReference type="ARBA" id="ARBA00004123"/>
    </source>
</evidence>
<dbReference type="GO" id="GO:0016787">
    <property type="term" value="F:hydrolase activity"/>
    <property type="evidence" value="ECO:0007669"/>
    <property type="project" value="UniProtKB-KW"/>
</dbReference>
<feature type="domain" description="JmjC" evidence="13">
    <location>
        <begin position="124"/>
        <end position="310"/>
    </location>
</feature>
<dbReference type="Pfam" id="PF13621">
    <property type="entry name" value="Cupin_8"/>
    <property type="match status" value="1"/>
</dbReference>
<evidence type="ECO:0000256" key="3">
    <source>
        <dbReference type="ARBA" id="ARBA00004496"/>
    </source>
</evidence>
<keyword evidence="4" id="KW-0963">Cytoplasm</keyword>
<comment type="cofactor">
    <cofactor evidence="1">
        <name>Fe(2+)</name>
        <dbReference type="ChEBI" id="CHEBI:29033"/>
    </cofactor>
</comment>
<dbReference type="eggNOG" id="KOG2508">
    <property type="taxonomic scope" value="Eukaryota"/>
</dbReference>
<dbReference type="EC" id="1.14.11.63" evidence="11"/>
<evidence type="ECO:0000256" key="5">
    <source>
        <dbReference type="ARBA" id="ARBA00022723"/>
    </source>
</evidence>
<keyword evidence="5" id="KW-0479">Metal-binding</keyword>
<dbReference type="GO" id="GO:0042802">
    <property type="term" value="F:identical protein binding"/>
    <property type="evidence" value="ECO:0007669"/>
    <property type="project" value="EnsemblMetazoa"/>
</dbReference>
<keyword evidence="8" id="KW-0408">Iron</keyword>
<dbReference type="AlphaFoldDB" id="B4H8N6"/>
<evidence type="ECO:0000256" key="10">
    <source>
        <dbReference type="ARBA" id="ARBA00023242"/>
    </source>
</evidence>
<accession>B4H8N6</accession>
<evidence type="ECO:0000256" key="11">
    <source>
        <dbReference type="ARBA" id="ARBA00066577"/>
    </source>
</evidence>